<evidence type="ECO:0000313" key="7">
    <source>
        <dbReference type="EMBL" id="MFK4000120.1"/>
    </source>
</evidence>
<dbReference type="PANTHER" id="PTHR43429:SF3">
    <property type="entry name" value="NITRITE REDUCTASE [NAD(P)H]"/>
    <property type="match status" value="1"/>
</dbReference>
<protein>
    <submittedName>
        <fullName evidence="7">NAD(P)/FAD-dependent oxidoreductase</fullName>
    </submittedName>
</protein>
<dbReference type="EMBL" id="JBJDPD010000002">
    <property type="protein sequence ID" value="MFK4000120.1"/>
    <property type="molecule type" value="Genomic_DNA"/>
</dbReference>
<dbReference type="InterPro" id="IPR050260">
    <property type="entry name" value="FAD-bd_OxRdtase"/>
</dbReference>
<evidence type="ECO:0000259" key="5">
    <source>
        <dbReference type="Pfam" id="PF07992"/>
    </source>
</evidence>
<dbReference type="Pfam" id="PF18267">
    <property type="entry name" value="Rubredoxin_C"/>
    <property type="match status" value="1"/>
</dbReference>
<dbReference type="PANTHER" id="PTHR43429">
    <property type="entry name" value="PYRIDINE NUCLEOTIDE-DISULFIDE OXIDOREDUCTASE DOMAIN-CONTAINING"/>
    <property type="match status" value="1"/>
</dbReference>
<comment type="similarity">
    <text evidence="2">Belongs to the FAD-dependent oxidoreductase family.</text>
</comment>
<proteinExistence type="inferred from homology"/>
<accession>A0ABW8L5E2</accession>
<dbReference type="RefSeq" id="WP_226949381.1">
    <property type="nucleotide sequence ID" value="NZ_JABUZJ010000022.1"/>
</dbReference>
<name>A0ABW8L5E2_9GAMM</name>
<dbReference type="PRINTS" id="PR00368">
    <property type="entry name" value="FADPNR"/>
</dbReference>
<dbReference type="InterPro" id="IPR041575">
    <property type="entry name" value="Rubredoxin_C"/>
</dbReference>
<comment type="caution">
    <text evidence="7">The sequence shown here is derived from an EMBL/GenBank/DDBJ whole genome shotgun (WGS) entry which is preliminary data.</text>
</comment>
<dbReference type="Gene3D" id="3.50.50.60">
    <property type="entry name" value="FAD/NAD(P)-binding domain"/>
    <property type="match status" value="2"/>
</dbReference>
<keyword evidence="8" id="KW-1185">Reference proteome</keyword>
<dbReference type="Gene3D" id="3.30.390.30">
    <property type="match status" value="1"/>
</dbReference>
<evidence type="ECO:0000256" key="4">
    <source>
        <dbReference type="ARBA" id="ARBA00022827"/>
    </source>
</evidence>
<dbReference type="SUPFAM" id="SSF51905">
    <property type="entry name" value="FAD/NAD(P)-binding domain"/>
    <property type="match status" value="2"/>
</dbReference>
<evidence type="ECO:0000256" key="1">
    <source>
        <dbReference type="ARBA" id="ARBA00001974"/>
    </source>
</evidence>
<evidence type="ECO:0000259" key="6">
    <source>
        <dbReference type="Pfam" id="PF18267"/>
    </source>
</evidence>
<dbReference type="PRINTS" id="PR00411">
    <property type="entry name" value="PNDRDTASEI"/>
</dbReference>
<reference evidence="7 8" key="1">
    <citation type="submission" date="2024-11" db="EMBL/GenBank/DDBJ databases">
        <title>The Natural Products Discovery Center: Release of the First 8490 Sequenced Strains for Exploring Actinobacteria Biosynthetic Diversity.</title>
        <authorList>
            <person name="Kalkreuter E."/>
            <person name="Kautsar S.A."/>
            <person name="Yang D."/>
            <person name="Bader C.D."/>
            <person name="Teijaro C.N."/>
            <person name="Fluegel L."/>
            <person name="Davis C.M."/>
            <person name="Simpson J.R."/>
            <person name="Lauterbach L."/>
            <person name="Steele A.D."/>
            <person name="Gui C."/>
            <person name="Meng S."/>
            <person name="Li G."/>
            <person name="Viehrig K."/>
            <person name="Ye F."/>
            <person name="Su P."/>
            <person name="Kiefer A.F."/>
            <person name="Nichols A."/>
            <person name="Cepeda A.J."/>
            <person name="Yan W."/>
            <person name="Fan B."/>
            <person name="Jiang Y."/>
            <person name="Adhikari A."/>
            <person name="Zheng C.-J."/>
            <person name="Schuster L."/>
            <person name="Cowan T.M."/>
            <person name="Smanski M.J."/>
            <person name="Chevrette M.G."/>
            <person name="De Carvalho L.P.S."/>
            <person name="Shen B."/>
        </authorList>
    </citation>
    <scope>NUCLEOTIDE SEQUENCE [LARGE SCALE GENOMIC DNA]</scope>
    <source>
        <strain evidence="7 8">NPDC077433</strain>
    </source>
</reference>
<feature type="domain" description="FAD/NAD(P)-binding" evidence="5">
    <location>
        <begin position="68"/>
        <end position="362"/>
    </location>
</feature>
<evidence type="ECO:0000256" key="2">
    <source>
        <dbReference type="ARBA" id="ARBA00006442"/>
    </source>
</evidence>
<evidence type="ECO:0000313" key="8">
    <source>
        <dbReference type="Proteomes" id="UP001620234"/>
    </source>
</evidence>
<dbReference type="InterPro" id="IPR023753">
    <property type="entry name" value="FAD/NAD-binding_dom"/>
</dbReference>
<organism evidence="7 8">
    <name type="scientific">Psychrobacter namhaensis</name>
    <dbReference type="NCBI Taxonomy" id="292734"/>
    <lineage>
        <taxon>Bacteria</taxon>
        <taxon>Pseudomonadati</taxon>
        <taxon>Pseudomonadota</taxon>
        <taxon>Gammaproteobacteria</taxon>
        <taxon>Moraxellales</taxon>
        <taxon>Moraxellaceae</taxon>
        <taxon>Psychrobacter</taxon>
    </lineage>
</organism>
<dbReference type="InterPro" id="IPR036188">
    <property type="entry name" value="FAD/NAD-bd_sf"/>
</dbReference>
<sequence>MLLHTSKNAAKSAIDTDSPDIPIHQVVTDHTCECSNDKYGNDKYSADEYSTDAHKTNCCHDKMGSEGVIIIGAGMAGSRFAIELARVQQQSIQAKNERLDNLHLKSPDIPLPITLIGKEPQVGYNRIMLSPVLSGDAAFEDTYLYDKADYEALGITVLAGLSVDTIDTEQQSIELDNGQVLRYAKLVIATGSTARVIPFPNHTAKGVHVFRDVADVTALIEYARQGKTGLVIGGGVLGLEAACAMAMQGASMTVIHVDDYVLNRQLDLPAAQLLQAELSRRGVGLEVSAKTEAIAINDRDEVCGLVLESGRILPADFIVMAVGVIPNTSLAKDSGLDVNRGIVVDNCMHTSCPHVYAIGECVELDGELFGMIAPVNQQVDTLVTVLKEAVISSSVIAADNTKSLQTHWKPFVSKPLSLKLKVSGVAAYSAGQIAFDDGDAETIETLVYRQPTLNHYHCLYLKNNRLVGAVLYGDVNDGSFYSQLITDNVDVSGIKDHLIFGSAYCDLDVLAMSNVSTDSTSDDVDMTELVEEAS</sequence>
<dbReference type="InterPro" id="IPR016156">
    <property type="entry name" value="FAD/NAD-linked_Rdtase_dimer_sf"/>
</dbReference>
<dbReference type="Proteomes" id="UP001620234">
    <property type="component" value="Unassembled WGS sequence"/>
</dbReference>
<feature type="domain" description="NADH-rubredoxin oxidoreductase C-terminal" evidence="6">
    <location>
        <begin position="419"/>
        <end position="487"/>
    </location>
</feature>
<gene>
    <name evidence="7" type="ORF">ACI2I3_02070</name>
</gene>
<evidence type="ECO:0000256" key="3">
    <source>
        <dbReference type="ARBA" id="ARBA00022630"/>
    </source>
</evidence>
<keyword evidence="4" id="KW-0274">FAD</keyword>
<dbReference type="Pfam" id="PF07992">
    <property type="entry name" value="Pyr_redox_2"/>
    <property type="match status" value="1"/>
</dbReference>
<keyword evidence="3" id="KW-0285">Flavoprotein</keyword>
<comment type="cofactor">
    <cofactor evidence="1">
        <name>FAD</name>
        <dbReference type="ChEBI" id="CHEBI:57692"/>
    </cofactor>
</comment>